<reference evidence="2" key="1">
    <citation type="submission" date="2024-05" db="EMBL/GenBank/DDBJ databases">
        <title>Herbiconiux sp. A18JL235.</title>
        <authorList>
            <person name="Zhang G."/>
        </authorList>
    </citation>
    <scope>NUCLEOTIDE SEQUENCE</scope>
    <source>
        <strain evidence="2">A18JL235</strain>
    </source>
</reference>
<accession>A0AB39BF48</accession>
<organism evidence="2">
    <name type="scientific">Herbiconiux sp. A18JL235</name>
    <dbReference type="NCBI Taxonomy" id="3152363"/>
    <lineage>
        <taxon>Bacteria</taxon>
        <taxon>Bacillati</taxon>
        <taxon>Actinomycetota</taxon>
        <taxon>Actinomycetes</taxon>
        <taxon>Micrococcales</taxon>
        <taxon>Microbacteriaceae</taxon>
        <taxon>Herbiconiux</taxon>
    </lineage>
</organism>
<sequence>MADLQRVTRWANALIALHLDARVWSFGFDNAKTRAGQCNYTAHRITVSRYLAARYEDDEIHQILLHEVAHALAGPAAAHGPRWVAVAREIGYEGSRLHDGERADELAPWIGRCPAGHEYFRHRRPTNRVSCSVCARGFSSAHVIEWTRRDVAAARRAVHRAAR</sequence>
<gene>
    <name evidence="2" type="ORF">ABFY20_16695</name>
</gene>
<protein>
    <submittedName>
        <fullName evidence="2">SprT-like domain-containing protein</fullName>
    </submittedName>
</protein>
<dbReference type="Pfam" id="PF10263">
    <property type="entry name" value="SprT-like"/>
    <property type="match status" value="1"/>
</dbReference>
<dbReference type="RefSeq" id="WP_368497329.1">
    <property type="nucleotide sequence ID" value="NZ_CP162511.1"/>
</dbReference>
<dbReference type="Gene3D" id="3.30.2010.10">
    <property type="entry name" value="Metalloproteases ('zincins'), catalytic domain"/>
    <property type="match status" value="1"/>
</dbReference>
<dbReference type="GO" id="GO:0006950">
    <property type="term" value="P:response to stress"/>
    <property type="evidence" value="ECO:0007669"/>
    <property type="project" value="UniProtKB-ARBA"/>
</dbReference>
<dbReference type="EMBL" id="CP162511">
    <property type="protein sequence ID" value="XDI04951.1"/>
    <property type="molecule type" value="Genomic_DNA"/>
</dbReference>
<name>A0AB39BF48_9MICO</name>
<proteinExistence type="predicted"/>
<dbReference type="InterPro" id="IPR006640">
    <property type="entry name" value="SprT-like_domain"/>
</dbReference>
<evidence type="ECO:0000259" key="1">
    <source>
        <dbReference type="SMART" id="SM00731"/>
    </source>
</evidence>
<feature type="domain" description="SprT-like" evidence="1">
    <location>
        <begin position="2"/>
        <end position="141"/>
    </location>
</feature>
<dbReference type="AlphaFoldDB" id="A0AB39BF48"/>
<evidence type="ECO:0000313" key="2">
    <source>
        <dbReference type="EMBL" id="XDI04951.1"/>
    </source>
</evidence>
<dbReference type="SMART" id="SM00731">
    <property type="entry name" value="SprT"/>
    <property type="match status" value="1"/>
</dbReference>